<dbReference type="EMBL" id="CM047744">
    <property type="protein sequence ID" value="KAJ0028428.1"/>
    <property type="molecule type" value="Genomic_DNA"/>
</dbReference>
<keyword evidence="2" id="KW-1185">Reference proteome</keyword>
<accession>A0ACC0Y4I4</accession>
<reference evidence="2" key="1">
    <citation type="journal article" date="2023" name="G3 (Bethesda)">
        <title>Genome assembly and association tests identify interacting loci associated with vigor, precocity, and sex in interspecific pistachio rootstocks.</title>
        <authorList>
            <person name="Palmer W."/>
            <person name="Jacygrad E."/>
            <person name="Sagayaradj S."/>
            <person name="Cavanaugh K."/>
            <person name="Han R."/>
            <person name="Bertier L."/>
            <person name="Beede B."/>
            <person name="Kafkas S."/>
            <person name="Golino D."/>
            <person name="Preece J."/>
            <person name="Michelmore R."/>
        </authorList>
    </citation>
    <scope>NUCLEOTIDE SEQUENCE [LARGE SCALE GENOMIC DNA]</scope>
</reference>
<proteinExistence type="predicted"/>
<dbReference type="Proteomes" id="UP001163603">
    <property type="component" value="Chromosome 9"/>
</dbReference>
<comment type="caution">
    <text evidence="1">The sequence shown here is derived from an EMBL/GenBank/DDBJ whole genome shotgun (WGS) entry which is preliminary data.</text>
</comment>
<name>A0ACC0Y4I4_9ROSI</name>
<evidence type="ECO:0000313" key="2">
    <source>
        <dbReference type="Proteomes" id="UP001163603"/>
    </source>
</evidence>
<gene>
    <name evidence="1" type="ORF">Pint_35577</name>
</gene>
<sequence>MATNPTSGNQRKHAMEALERRFAIAKAEALQQTKHGKKRPLEEDEKGLDSLAIASSSHLTDASVINSPNESAKRGNFTFVGYTTSQDVELSGPTYFRLTQPMHENLLTTGVKKSSRRGSSVDTVLHDLFQNGDSAPKYLQGSRSVKIDNWLLLDNYVQGRGASTSYDISALQTHSKRSKKHMSMKQLKKSGLFDLPQELQRFETYKPMHEMWKGYVLQLIKTTGKNQLAQCLLIADLHGAIILVAECKIAAFTGVSGIMVRETAETFGIVTRDDKFRVVPKKGSVFIFQVDCWKITLLGDKLTSRNLRL</sequence>
<protein>
    <submittedName>
        <fullName evidence="1">Uncharacterized protein</fullName>
    </submittedName>
</protein>
<organism evidence="1 2">
    <name type="scientific">Pistacia integerrima</name>
    <dbReference type="NCBI Taxonomy" id="434235"/>
    <lineage>
        <taxon>Eukaryota</taxon>
        <taxon>Viridiplantae</taxon>
        <taxon>Streptophyta</taxon>
        <taxon>Embryophyta</taxon>
        <taxon>Tracheophyta</taxon>
        <taxon>Spermatophyta</taxon>
        <taxon>Magnoliopsida</taxon>
        <taxon>eudicotyledons</taxon>
        <taxon>Gunneridae</taxon>
        <taxon>Pentapetalae</taxon>
        <taxon>rosids</taxon>
        <taxon>malvids</taxon>
        <taxon>Sapindales</taxon>
        <taxon>Anacardiaceae</taxon>
        <taxon>Pistacia</taxon>
    </lineage>
</organism>
<evidence type="ECO:0000313" key="1">
    <source>
        <dbReference type="EMBL" id="KAJ0028428.1"/>
    </source>
</evidence>